<dbReference type="AlphaFoldDB" id="A0A2A4X9I1"/>
<dbReference type="EMBL" id="NVUL01000019">
    <property type="protein sequence ID" value="PCI79263.1"/>
    <property type="molecule type" value="Genomic_DNA"/>
</dbReference>
<proteinExistence type="predicted"/>
<accession>A0A2A4X9I1</accession>
<keyword evidence="3" id="KW-1133">Transmembrane helix</keyword>
<feature type="compositionally biased region" description="Gly residues" evidence="2">
    <location>
        <begin position="1107"/>
        <end position="1124"/>
    </location>
</feature>
<feature type="coiled-coil region" evidence="1">
    <location>
        <begin position="922"/>
        <end position="949"/>
    </location>
</feature>
<feature type="region of interest" description="Disordered" evidence="2">
    <location>
        <begin position="884"/>
        <end position="914"/>
    </location>
</feature>
<feature type="compositionally biased region" description="Low complexity" evidence="2">
    <location>
        <begin position="898"/>
        <end position="913"/>
    </location>
</feature>
<feature type="compositionally biased region" description="Basic and acidic residues" evidence="2">
    <location>
        <begin position="771"/>
        <end position="782"/>
    </location>
</feature>
<feature type="transmembrane region" description="Helical" evidence="3">
    <location>
        <begin position="155"/>
        <end position="174"/>
    </location>
</feature>
<keyword evidence="1" id="KW-0175">Coiled coil</keyword>
<organism evidence="4 5">
    <name type="scientific">SAR86 cluster bacterium</name>
    <dbReference type="NCBI Taxonomy" id="2030880"/>
    <lineage>
        <taxon>Bacteria</taxon>
        <taxon>Pseudomonadati</taxon>
        <taxon>Pseudomonadota</taxon>
        <taxon>Gammaproteobacteria</taxon>
        <taxon>SAR86 cluster</taxon>
    </lineage>
</organism>
<feature type="region of interest" description="Disordered" evidence="2">
    <location>
        <begin position="735"/>
        <end position="758"/>
    </location>
</feature>
<feature type="compositionally biased region" description="Low complexity" evidence="2">
    <location>
        <begin position="821"/>
        <end position="851"/>
    </location>
</feature>
<feature type="transmembrane region" description="Helical" evidence="3">
    <location>
        <begin position="56"/>
        <end position="76"/>
    </location>
</feature>
<feature type="compositionally biased region" description="Low complexity" evidence="2">
    <location>
        <begin position="784"/>
        <end position="814"/>
    </location>
</feature>
<feature type="region of interest" description="Disordered" evidence="2">
    <location>
        <begin position="771"/>
        <end position="852"/>
    </location>
</feature>
<evidence type="ECO:0000256" key="1">
    <source>
        <dbReference type="SAM" id="Coils"/>
    </source>
</evidence>
<feature type="compositionally biased region" description="Gly residues" evidence="2">
    <location>
        <begin position="536"/>
        <end position="551"/>
    </location>
</feature>
<sequence length="1231" mass="136811">MSSPTFDSLRETLKNLRRRRSNLFILKQVSYFVIAFCVLILSLSAVTLWLEPGKTGTTILFAVSVLSIALLVWRLIQVLGRQTTDDRRLAHYVEDHIPDLEQRLLTSLEFTEEDLANGKPGVSQQFIQQLWLDAQEHVQIQQQQVETVAPARTSYLSLASAAGVAFVVMGLFLSSEVLFNAASRLAWPFAISEPVVVVEVLPDIEISVEPGDLEMQRGDSVTIIARVRNAIPGTINLRLQDDNVNWRDATMNRDGSGSDSATYSYFIPSLAEDTTYYVTFDERGEQSSPQYQIDLFDLPQIERIDLAMDYPEYTEIEDITEEDSGDLVVPEGTEVELIVTFNKNIRAAVVEFDESYSLDEDEGNPLPTYEDISLVMDGNIGRAKFTVNQDGVYRISATDFSDLQSKNPLDYFIRSIEDTPPELVLKRPGQDQDVMPLEEVVLEIDANDDYGLSKFTLNYSVVGADEVQVNFLPEQNLREVSGDELIYLEDLGVEPGDFVSYFLTLADNNGLEGPVEVISDIYFLQVIPTDQEFRRSGGGGGGQGAGGGQGDGADSSALVQIQKDIIAATWKLKNRQAKVSPEEFASDAEIISESQLEATERTRRSIDRLAERISFSDASYDAAVENLSLAIDQMNRAADELSKEQITSALQPEQLALQFVLKAEANINRTNISMQQGGGGGGGAAQQEREDLRELFEMEMGQLENRYETPNRAGGGSQQQTEEANKLEELARRQEGLTRAQRNLARREEQMTEEQKRRELERLMRQQEQLSREVEQLARQLDRGQQNSRSQQQSQQASSQSQSQSSSSSPSSGSSSGGQQGQQQQPQTALQRAAQQMQEAAQSETAAIAAARSQKALENLREQQREMSQQSERSVNQLAQNLGQRGQQLLQRQRDLQESLQETTRQQGLGQTRQDIRDGADLQNLIEAQQQQQRDLKEIEDMLRAIIARGDNEDQRLMSQAQAASRELRPIREEMQTSNRVLRNGMVNLSVDIEQELEGSIEDFAQSLAALNPSNGDSASDQVQQAASDAARLRQQIEDLEQQALAFNAAGQESGSDVPSLREMREQLEQTQQLAQQLTQQLQDQARAGGNQPGQRGQLGQQRGQQGQQGQGSGQQQAAGGGGSSSEQQPGTGGRVGAQGTPNNIGNARSIRQQLTQQGIEDFLNQPELFRQLLQPITELEGALRAQAELDNINNKLYATVDEDIPDEYRDLVEEYYRVLSENQGSANTDQ</sequence>
<feature type="region of interest" description="Disordered" evidence="2">
    <location>
        <begin position="1067"/>
        <end position="1146"/>
    </location>
</feature>
<keyword evidence="3" id="KW-0812">Transmembrane</keyword>
<feature type="compositionally biased region" description="Low complexity" evidence="2">
    <location>
        <begin position="1017"/>
        <end position="1030"/>
    </location>
</feature>
<evidence type="ECO:0000313" key="4">
    <source>
        <dbReference type="EMBL" id="PCI79263.1"/>
    </source>
</evidence>
<gene>
    <name evidence="4" type="ORF">COB20_05110</name>
</gene>
<feature type="compositionally biased region" description="Low complexity" evidence="2">
    <location>
        <begin position="1069"/>
        <end position="1106"/>
    </location>
</feature>
<evidence type="ECO:0000256" key="2">
    <source>
        <dbReference type="SAM" id="MobiDB-lite"/>
    </source>
</evidence>
<feature type="compositionally biased region" description="Basic and acidic residues" evidence="2">
    <location>
        <begin position="745"/>
        <end position="758"/>
    </location>
</feature>
<evidence type="ECO:0000313" key="5">
    <source>
        <dbReference type="Proteomes" id="UP000218767"/>
    </source>
</evidence>
<name>A0A2A4X9I1_9GAMM</name>
<keyword evidence="3" id="KW-0472">Membrane</keyword>
<feature type="region of interest" description="Disordered" evidence="2">
    <location>
        <begin position="534"/>
        <end position="554"/>
    </location>
</feature>
<comment type="caution">
    <text evidence="4">The sequence shown here is derived from an EMBL/GenBank/DDBJ whole genome shotgun (WGS) entry which is preliminary data.</text>
</comment>
<evidence type="ECO:0008006" key="6">
    <source>
        <dbReference type="Google" id="ProtNLM"/>
    </source>
</evidence>
<protein>
    <recommendedName>
        <fullName evidence="6">DUF4175 domain-containing protein</fullName>
    </recommendedName>
</protein>
<feature type="region of interest" description="Disordered" evidence="2">
    <location>
        <begin position="1012"/>
        <end position="1032"/>
    </location>
</feature>
<reference evidence="5" key="1">
    <citation type="submission" date="2017-08" db="EMBL/GenBank/DDBJ databases">
        <title>A dynamic microbial community with high functional redundancy inhabits the cold, oxic subseafloor aquifer.</title>
        <authorList>
            <person name="Tully B.J."/>
            <person name="Wheat C.G."/>
            <person name="Glazer B.T."/>
            <person name="Huber J.A."/>
        </authorList>
    </citation>
    <scope>NUCLEOTIDE SEQUENCE [LARGE SCALE GENOMIC DNA]</scope>
</reference>
<dbReference type="Proteomes" id="UP000218767">
    <property type="component" value="Unassembled WGS sequence"/>
</dbReference>
<feature type="transmembrane region" description="Helical" evidence="3">
    <location>
        <begin position="29"/>
        <end position="50"/>
    </location>
</feature>
<evidence type="ECO:0000256" key="3">
    <source>
        <dbReference type="SAM" id="Phobius"/>
    </source>
</evidence>